<organism evidence="1 2">
    <name type="scientific">Ditylenchus destructor</name>
    <dbReference type="NCBI Taxonomy" id="166010"/>
    <lineage>
        <taxon>Eukaryota</taxon>
        <taxon>Metazoa</taxon>
        <taxon>Ecdysozoa</taxon>
        <taxon>Nematoda</taxon>
        <taxon>Chromadorea</taxon>
        <taxon>Rhabditida</taxon>
        <taxon>Tylenchina</taxon>
        <taxon>Tylenchomorpha</taxon>
        <taxon>Sphaerularioidea</taxon>
        <taxon>Anguinidae</taxon>
        <taxon>Anguininae</taxon>
        <taxon>Ditylenchus</taxon>
    </lineage>
</organism>
<proteinExistence type="predicted"/>
<dbReference type="EMBL" id="JAKKPZ010000015">
    <property type="protein sequence ID" value="KAI1713451.1"/>
    <property type="molecule type" value="Genomic_DNA"/>
</dbReference>
<sequence>MIRFNYVRVGCEGKGGSADLSKIKRTGLLLGHNLDEQRFVPTLVSSAALPFEIFALFNTFPIYFAGLCSGFSVSLLTLHCRVYPIGYAFDLLKTSQKERNE</sequence>
<comment type="caution">
    <text evidence="1">The sequence shown here is derived from an EMBL/GenBank/DDBJ whole genome shotgun (WGS) entry which is preliminary data.</text>
</comment>
<name>A0AAD4N1L9_9BILA</name>
<gene>
    <name evidence="1" type="ORF">DdX_08965</name>
</gene>
<reference evidence="1" key="1">
    <citation type="submission" date="2022-01" db="EMBL/GenBank/DDBJ databases">
        <title>Genome Sequence Resource for Two Populations of Ditylenchus destructor, the Migratory Endoparasitic Phytonematode.</title>
        <authorList>
            <person name="Zhang H."/>
            <person name="Lin R."/>
            <person name="Xie B."/>
        </authorList>
    </citation>
    <scope>NUCLEOTIDE SEQUENCE</scope>
    <source>
        <strain evidence="1">BazhouSP</strain>
    </source>
</reference>
<dbReference type="Proteomes" id="UP001201812">
    <property type="component" value="Unassembled WGS sequence"/>
</dbReference>
<keyword evidence="2" id="KW-1185">Reference proteome</keyword>
<protein>
    <submittedName>
        <fullName evidence="1">Uncharacterized protein</fullName>
    </submittedName>
</protein>
<dbReference type="AlphaFoldDB" id="A0AAD4N1L9"/>
<evidence type="ECO:0000313" key="1">
    <source>
        <dbReference type="EMBL" id="KAI1713451.1"/>
    </source>
</evidence>
<evidence type="ECO:0000313" key="2">
    <source>
        <dbReference type="Proteomes" id="UP001201812"/>
    </source>
</evidence>
<accession>A0AAD4N1L9</accession>